<sequence length="252" mass="26318">MAAQVICAALVVAERGRTVEPLRRSVPEPLGGTDGPDTPASSTPRSHTPSTSGYLVNKASEVDGGRRRAESGPPERIWPERVASAHWFTTSWKDGDSRGTAGGAHQRPNVARGDVTQPLFHACHGVLPSFAGDPSPGVDGVELIHSPHCRLVGFPNGRDSNGRDSNGVSDLGCGGDSSTVSGMDGVLEEYLAEDMEEIEGGCGLKRKWDGGLASGAASMPPECQLPPPPFPHTLVPLLLRFSPFAPASSILG</sequence>
<feature type="region of interest" description="Disordered" evidence="1">
    <location>
        <begin position="155"/>
        <end position="175"/>
    </location>
</feature>
<organism evidence="2 3">
    <name type="scientific">Gonapodya prolifera (strain JEL478)</name>
    <name type="common">Monoblepharis prolifera</name>
    <dbReference type="NCBI Taxonomy" id="1344416"/>
    <lineage>
        <taxon>Eukaryota</taxon>
        <taxon>Fungi</taxon>
        <taxon>Fungi incertae sedis</taxon>
        <taxon>Chytridiomycota</taxon>
        <taxon>Chytridiomycota incertae sedis</taxon>
        <taxon>Monoblepharidomycetes</taxon>
        <taxon>Monoblepharidales</taxon>
        <taxon>Gonapodyaceae</taxon>
        <taxon>Gonapodya</taxon>
    </lineage>
</organism>
<dbReference type="Proteomes" id="UP000070544">
    <property type="component" value="Unassembled WGS sequence"/>
</dbReference>
<dbReference type="AlphaFoldDB" id="A0A139AQE5"/>
<feature type="compositionally biased region" description="Low complexity" evidence="1">
    <location>
        <begin position="38"/>
        <end position="52"/>
    </location>
</feature>
<accession>A0A139AQE5</accession>
<name>A0A139AQE5_GONPJ</name>
<keyword evidence="3" id="KW-1185">Reference proteome</keyword>
<feature type="compositionally biased region" description="Basic and acidic residues" evidence="1">
    <location>
        <begin position="60"/>
        <end position="70"/>
    </location>
</feature>
<protein>
    <submittedName>
        <fullName evidence="2">Uncharacterized protein</fullName>
    </submittedName>
</protein>
<gene>
    <name evidence="2" type="ORF">M427DRAFT_67549</name>
</gene>
<dbReference type="EMBL" id="KQ965740">
    <property type="protein sequence ID" value="KXS18970.1"/>
    <property type="molecule type" value="Genomic_DNA"/>
</dbReference>
<feature type="region of interest" description="Disordered" evidence="1">
    <location>
        <begin position="22"/>
        <end position="79"/>
    </location>
</feature>
<reference evidence="2 3" key="1">
    <citation type="journal article" date="2015" name="Genome Biol. Evol.">
        <title>Phylogenomic analyses indicate that early fungi evolved digesting cell walls of algal ancestors of land plants.</title>
        <authorList>
            <person name="Chang Y."/>
            <person name="Wang S."/>
            <person name="Sekimoto S."/>
            <person name="Aerts A.L."/>
            <person name="Choi C."/>
            <person name="Clum A."/>
            <person name="LaButti K.M."/>
            <person name="Lindquist E.A."/>
            <person name="Yee Ngan C."/>
            <person name="Ohm R.A."/>
            <person name="Salamov A.A."/>
            <person name="Grigoriev I.V."/>
            <person name="Spatafora J.W."/>
            <person name="Berbee M.L."/>
        </authorList>
    </citation>
    <scope>NUCLEOTIDE SEQUENCE [LARGE SCALE GENOMIC DNA]</scope>
    <source>
        <strain evidence="2 3">JEL478</strain>
    </source>
</reference>
<proteinExistence type="predicted"/>
<evidence type="ECO:0000313" key="2">
    <source>
        <dbReference type="EMBL" id="KXS18970.1"/>
    </source>
</evidence>
<evidence type="ECO:0000256" key="1">
    <source>
        <dbReference type="SAM" id="MobiDB-lite"/>
    </source>
</evidence>
<evidence type="ECO:0000313" key="3">
    <source>
        <dbReference type="Proteomes" id="UP000070544"/>
    </source>
</evidence>